<gene>
    <name evidence="6" type="primary">atsA_5</name>
    <name evidence="6" type="ORF">OJF2_20420</name>
</gene>
<evidence type="ECO:0000259" key="5">
    <source>
        <dbReference type="Pfam" id="PF00884"/>
    </source>
</evidence>
<evidence type="ECO:0000313" key="6">
    <source>
        <dbReference type="EMBL" id="QEH33540.1"/>
    </source>
</evidence>
<dbReference type="KEGG" id="agv:OJF2_20420"/>
<organism evidence="6 7">
    <name type="scientific">Aquisphaera giovannonii</name>
    <dbReference type="NCBI Taxonomy" id="406548"/>
    <lineage>
        <taxon>Bacteria</taxon>
        <taxon>Pseudomonadati</taxon>
        <taxon>Planctomycetota</taxon>
        <taxon>Planctomycetia</taxon>
        <taxon>Isosphaerales</taxon>
        <taxon>Isosphaeraceae</taxon>
        <taxon>Aquisphaera</taxon>
    </lineage>
</organism>
<dbReference type="InterPro" id="IPR024607">
    <property type="entry name" value="Sulfatase_CS"/>
</dbReference>
<dbReference type="Gene3D" id="3.30.1120.10">
    <property type="match status" value="1"/>
</dbReference>
<evidence type="ECO:0000256" key="3">
    <source>
        <dbReference type="ARBA" id="ARBA00022801"/>
    </source>
</evidence>
<evidence type="ECO:0000256" key="2">
    <source>
        <dbReference type="ARBA" id="ARBA00022723"/>
    </source>
</evidence>
<sequence length="436" mass="47829">MGMACAFAAGTGSSRGADAPPNIVLIVADDLGWADVGFNGRAEWATPSLDRLASRGMVLKRCYASAPVCGPSRACLLTGKYSIHNGVIRNDQDLPGQEVTIAEALKHRGYRSLLAGKWQQGRARPGREEPLHPLDQGFDEFFGYTNSYEAMEKFPTKLWEGRERVEVSGYVDDLITDRVIRFLDQSGPGPFFLDVSYLAPHFTVAAPEDEVARHVGKLPETDRAHPLNATYAAMVTRLDRNVGRLLDALERRGLASNTLVVVVSDNGATFEFAAQGTSVALDSNRPFRGQKRTLWEGGIRIPAVVSWPGRIAEGKQSDEVVNLIDLMPTLLAAAGVSADPSWHVDGVNVLPSWLGIGHVPARTLFWEWRQENADQVAAMRGDFKLLIQRGGKPELYNVAADPAERQDVAAIHPQVAKDLRRDLERWLASEDARGKE</sequence>
<dbReference type="EMBL" id="CP042997">
    <property type="protein sequence ID" value="QEH33540.1"/>
    <property type="molecule type" value="Genomic_DNA"/>
</dbReference>
<protein>
    <submittedName>
        <fullName evidence="6">Arylsulfatase</fullName>
        <ecNumber evidence="6">3.1.6.1</ecNumber>
    </submittedName>
</protein>
<dbReference type="InterPro" id="IPR017850">
    <property type="entry name" value="Alkaline_phosphatase_core_sf"/>
</dbReference>
<proteinExistence type="inferred from homology"/>
<dbReference type="InterPro" id="IPR050738">
    <property type="entry name" value="Sulfatase"/>
</dbReference>
<evidence type="ECO:0000256" key="4">
    <source>
        <dbReference type="ARBA" id="ARBA00022837"/>
    </source>
</evidence>
<comment type="similarity">
    <text evidence="1">Belongs to the sulfatase family.</text>
</comment>
<keyword evidence="7" id="KW-1185">Reference proteome</keyword>
<dbReference type="PROSITE" id="PS00523">
    <property type="entry name" value="SULFATASE_1"/>
    <property type="match status" value="1"/>
</dbReference>
<dbReference type="GO" id="GO:0004065">
    <property type="term" value="F:arylsulfatase activity"/>
    <property type="evidence" value="ECO:0007669"/>
    <property type="project" value="UniProtKB-EC"/>
</dbReference>
<dbReference type="PANTHER" id="PTHR42693:SF33">
    <property type="entry name" value="ARYLSULFATASE"/>
    <property type="match status" value="1"/>
</dbReference>
<dbReference type="PANTHER" id="PTHR42693">
    <property type="entry name" value="ARYLSULFATASE FAMILY MEMBER"/>
    <property type="match status" value="1"/>
</dbReference>
<dbReference type="Gene3D" id="3.40.720.10">
    <property type="entry name" value="Alkaline Phosphatase, subunit A"/>
    <property type="match status" value="1"/>
</dbReference>
<keyword evidence="3 6" id="KW-0378">Hydrolase</keyword>
<dbReference type="InterPro" id="IPR000917">
    <property type="entry name" value="Sulfatase_N"/>
</dbReference>
<dbReference type="Proteomes" id="UP000324233">
    <property type="component" value="Chromosome"/>
</dbReference>
<dbReference type="EC" id="3.1.6.1" evidence="6"/>
<reference evidence="6 7" key="1">
    <citation type="submission" date="2019-08" db="EMBL/GenBank/DDBJ databases">
        <title>Deep-cultivation of Planctomycetes and their phenomic and genomic characterization uncovers novel biology.</title>
        <authorList>
            <person name="Wiegand S."/>
            <person name="Jogler M."/>
            <person name="Boedeker C."/>
            <person name="Pinto D."/>
            <person name="Vollmers J."/>
            <person name="Rivas-Marin E."/>
            <person name="Kohn T."/>
            <person name="Peeters S.H."/>
            <person name="Heuer A."/>
            <person name="Rast P."/>
            <person name="Oberbeckmann S."/>
            <person name="Bunk B."/>
            <person name="Jeske O."/>
            <person name="Meyerdierks A."/>
            <person name="Storesund J.E."/>
            <person name="Kallscheuer N."/>
            <person name="Luecker S."/>
            <person name="Lage O.M."/>
            <person name="Pohl T."/>
            <person name="Merkel B.J."/>
            <person name="Hornburger P."/>
            <person name="Mueller R.-W."/>
            <person name="Bruemmer F."/>
            <person name="Labrenz M."/>
            <person name="Spormann A.M."/>
            <person name="Op den Camp H."/>
            <person name="Overmann J."/>
            <person name="Amann R."/>
            <person name="Jetten M.S.M."/>
            <person name="Mascher T."/>
            <person name="Medema M.H."/>
            <person name="Devos D.P."/>
            <person name="Kaster A.-K."/>
            <person name="Ovreas L."/>
            <person name="Rohde M."/>
            <person name="Galperin M.Y."/>
            <person name="Jogler C."/>
        </authorList>
    </citation>
    <scope>NUCLEOTIDE SEQUENCE [LARGE SCALE GENOMIC DNA]</scope>
    <source>
        <strain evidence="6 7">OJF2</strain>
    </source>
</reference>
<feature type="domain" description="Sulfatase N-terminal" evidence="5">
    <location>
        <begin position="21"/>
        <end position="336"/>
    </location>
</feature>
<evidence type="ECO:0000256" key="1">
    <source>
        <dbReference type="ARBA" id="ARBA00008779"/>
    </source>
</evidence>
<keyword evidence="2" id="KW-0479">Metal-binding</keyword>
<accession>A0A5B9W0V0</accession>
<evidence type="ECO:0000313" key="7">
    <source>
        <dbReference type="Proteomes" id="UP000324233"/>
    </source>
</evidence>
<name>A0A5B9W0V0_9BACT</name>
<keyword evidence="4" id="KW-0106">Calcium</keyword>
<dbReference type="AlphaFoldDB" id="A0A5B9W0V0"/>
<dbReference type="SUPFAM" id="SSF53649">
    <property type="entry name" value="Alkaline phosphatase-like"/>
    <property type="match status" value="1"/>
</dbReference>
<dbReference type="Pfam" id="PF00884">
    <property type="entry name" value="Sulfatase"/>
    <property type="match status" value="1"/>
</dbReference>
<dbReference type="GO" id="GO:0046872">
    <property type="term" value="F:metal ion binding"/>
    <property type="evidence" value="ECO:0007669"/>
    <property type="project" value="UniProtKB-KW"/>
</dbReference>